<name>A0A6J8DE94_MYTCO</name>
<dbReference type="Gene3D" id="3.40.50.1820">
    <property type="entry name" value="alpha/beta hydrolase"/>
    <property type="match status" value="1"/>
</dbReference>
<dbReference type="Pfam" id="PF00135">
    <property type="entry name" value="COesterase"/>
    <property type="match status" value="1"/>
</dbReference>
<dbReference type="SUPFAM" id="SSF53474">
    <property type="entry name" value="alpha/beta-Hydrolases"/>
    <property type="match status" value="1"/>
</dbReference>
<feature type="chain" id="PRO_5026790530" evidence="2">
    <location>
        <begin position="24"/>
        <end position="170"/>
    </location>
</feature>
<keyword evidence="2" id="KW-0732">Signal</keyword>
<evidence type="ECO:0000256" key="1">
    <source>
        <dbReference type="ARBA" id="ARBA00005964"/>
    </source>
</evidence>
<sequence>MIERSKFTVSLLNLVFLFRFIECGRHNVPRVFSTPSGSLSGMLIPFANPILSPVEAIGGIQYGVAKRFNQPLASDERWTGRKIFLSRSLRGVCYQPISNVKRSNANNIFHYESYSRRLEPYIIRQSEDCLAFNLYVPAIGDYPVLQLDVVATYFKQDGRATNGIAVLETY</sequence>
<feature type="signal peptide" evidence="2">
    <location>
        <begin position="1"/>
        <end position="23"/>
    </location>
</feature>
<dbReference type="AlphaFoldDB" id="A0A6J8DE94"/>
<gene>
    <name evidence="4" type="ORF">MCOR_39092</name>
</gene>
<evidence type="ECO:0000313" key="4">
    <source>
        <dbReference type="EMBL" id="CAC5405390.1"/>
    </source>
</evidence>
<accession>A0A6J8DE94</accession>
<keyword evidence="5" id="KW-1185">Reference proteome</keyword>
<evidence type="ECO:0000259" key="3">
    <source>
        <dbReference type="Pfam" id="PF00135"/>
    </source>
</evidence>
<evidence type="ECO:0000256" key="2">
    <source>
        <dbReference type="SAM" id="SignalP"/>
    </source>
</evidence>
<dbReference type="InterPro" id="IPR051093">
    <property type="entry name" value="Neuroligin/BSAL"/>
</dbReference>
<reference evidence="4 5" key="1">
    <citation type="submission" date="2020-06" db="EMBL/GenBank/DDBJ databases">
        <authorList>
            <person name="Li R."/>
            <person name="Bekaert M."/>
        </authorList>
    </citation>
    <scope>NUCLEOTIDE SEQUENCE [LARGE SCALE GENOMIC DNA]</scope>
    <source>
        <strain evidence="5">wild</strain>
    </source>
</reference>
<dbReference type="InterPro" id="IPR002018">
    <property type="entry name" value="CarbesteraseB"/>
</dbReference>
<feature type="domain" description="Carboxylesterase type B" evidence="3">
    <location>
        <begin position="31"/>
        <end position="138"/>
    </location>
</feature>
<protein>
    <submittedName>
        <fullName evidence="4">NLGN</fullName>
    </submittedName>
</protein>
<proteinExistence type="inferred from homology"/>
<dbReference type="OrthoDB" id="3200163at2759"/>
<comment type="similarity">
    <text evidence="1">Belongs to the type-B carboxylesterase/lipase family.</text>
</comment>
<dbReference type="EMBL" id="CACVKT020007119">
    <property type="protein sequence ID" value="CAC5405390.1"/>
    <property type="molecule type" value="Genomic_DNA"/>
</dbReference>
<evidence type="ECO:0000313" key="5">
    <source>
        <dbReference type="Proteomes" id="UP000507470"/>
    </source>
</evidence>
<dbReference type="InterPro" id="IPR029058">
    <property type="entry name" value="AB_hydrolase_fold"/>
</dbReference>
<dbReference type="PANTHER" id="PTHR43903">
    <property type="entry name" value="NEUROLIGIN"/>
    <property type="match status" value="1"/>
</dbReference>
<dbReference type="Proteomes" id="UP000507470">
    <property type="component" value="Unassembled WGS sequence"/>
</dbReference>
<organism evidence="4 5">
    <name type="scientific">Mytilus coruscus</name>
    <name type="common">Sea mussel</name>
    <dbReference type="NCBI Taxonomy" id="42192"/>
    <lineage>
        <taxon>Eukaryota</taxon>
        <taxon>Metazoa</taxon>
        <taxon>Spiralia</taxon>
        <taxon>Lophotrochozoa</taxon>
        <taxon>Mollusca</taxon>
        <taxon>Bivalvia</taxon>
        <taxon>Autobranchia</taxon>
        <taxon>Pteriomorphia</taxon>
        <taxon>Mytilida</taxon>
        <taxon>Mytiloidea</taxon>
        <taxon>Mytilidae</taxon>
        <taxon>Mytilinae</taxon>
        <taxon>Mytilus</taxon>
    </lineage>
</organism>